<evidence type="ECO:0000313" key="4">
    <source>
        <dbReference type="EMBL" id="GBG96107.1"/>
    </source>
</evidence>
<proteinExistence type="predicted"/>
<keyword evidence="5" id="KW-1185">Reference proteome</keyword>
<name>A0A2R5HDF1_9LACT</name>
<dbReference type="InterPro" id="IPR016181">
    <property type="entry name" value="Acyl_CoA_acyltransferase"/>
</dbReference>
<evidence type="ECO:0000256" key="2">
    <source>
        <dbReference type="ARBA" id="ARBA00023315"/>
    </source>
</evidence>
<reference evidence="4 5" key="1">
    <citation type="journal article" date="2018" name="Genome Announc.">
        <title>Draft Genome Sequence of Lactococcus sp. Strain NtB2 (JCM 32569), Isolated from the Gut of the Higher Termite Nasutitermes takasagoensis.</title>
        <authorList>
            <person name="Noda S."/>
            <person name="Aihara C."/>
            <person name="Yuki M."/>
            <person name="Ohkuma M."/>
        </authorList>
    </citation>
    <scope>NUCLEOTIDE SEQUENCE [LARGE SCALE GENOMIC DNA]</scope>
    <source>
        <strain evidence="4 5">NtB2</strain>
    </source>
</reference>
<dbReference type="PANTHER" id="PTHR23091:SF4">
    <property type="entry name" value="N-TERMINAL AMINO-ACID N(ALPHA)-ACETYLTRANSFERASE NATA"/>
    <property type="match status" value="1"/>
</dbReference>
<organism evidence="4 5">
    <name type="scientific">Lactococcus termiticola</name>
    <dbReference type="NCBI Taxonomy" id="2169526"/>
    <lineage>
        <taxon>Bacteria</taxon>
        <taxon>Bacillati</taxon>
        <taxon>Bacillota</taxon>
        <taxon>Bacilli</taxon>
        <taxon>Lactobacillales</taxon>
        <taxon>Streptococcaceae</taxon>
        <taxon>Lactococcus</taxon>
    </lineage>
</organism>
<dbReference type="Proteomes" id="UP000245021">
    <property type="component" value="Unassembled WGS sequence"/>
</dbReference>
<comment type="caution">
    <text evidence="4">The sequence shown here is derived from an EMBL/GenBank/DDBJ whole genome shotgun (WGS) entry which is preliminary data.</text>
</comment>
<gene>
    <name evidence="4" type="primary">rimI_2</name>
    <name evidence="4" type="ORF">NtB2_00211</name>
</gene>
<dbReference type="GO" id="GO:0031415">
    <property type="term" value="C:NatA complex"/>
    <property type="evidence" value="ECO:0007669"/>
    <property type="project" value="InterPro"/>
</dbReference>
<dbReference type="NCBIfam" id="TIGR01575">
    <property type="entry name" value="rimI"/>
    <property type="match status" value="1"/>
</dbReference>
<keyword evidence="1 4" id="KW-0808">Transferase</keyword>
<dbReference type="InterPro" id="IPR000182">
    <property type="entry name" value="GNAT_dom"/>
</dbReference>
<evidence type="ECO:0000256" key="1">
    <source>
        <dbReference type="ARBA" id="ARBA00022679"/>
    </source>
</evidence>
<evidence type="ECO:0000259" key="3">
    <source>
        <dbReference type="PROSITE" id="PS51186"/>
    </source>
</evidence>
<keyword evidence="2" id="KW-0012">Acyltransferase</keyword>
<dbReference type="InterPro" id="IPR045047">
    <property type="entry name" value="Ard1-like"/>
</dbReference>
<protein>
    <submittedName>
        <fullName evidence="4">Ribosomal-protein-alanine acetyltransferase</fullName>
    </submittedName>
</protein>
<dbReference type="AlphaFoldDB" id="A0A2R5HDF1"/>
<evidence type="ECO:0000313" key="5">
    <source>
        <dbReference type="Proteomes" id="UP000245021"/>
    </source>
</evidence>
<dbReference type="GO" id="GO:0004596">
    <property type="term" value="F:protein-N-terminal amino-acid acetyltransferase activity"/>
    <property type="evidence" value="ECO:0007669"/>
    <property type="project" value="InterPro"/>
</dbReference>
<dbReference type="PANTHER" id="PTHR23091">
    <property type="entry name" value="N-TERMINAL ACETYLTRANSFERASE"/>
    <property type="match status" value="1"/>
</dbReference>
<dbReference type="InterPro" id="IPR006464">
    <property type="entry name" value="AcTrfase_RimI/Ard1"/>
</dbReference>
<feature type="domain" description="N-acetyltransferase" evidence="3">
    <location>
        <begin position="36"/>
        <end position="187"/>
    </location>
</feature>
<dbReference type="SUPFAM" id="SSF55729">
    <property type="entry name" value="Acyl-CoA N-acyltransferases (Nat)"/>
    <property type="match status" value="1"/>
</dbReference>
<dbReference type="PROSITE" id="PS51186">
    <property type="entry name" value="GNAT"/>
    <property type="match status" value="1"/>
</dbReference>
<sequence length="205" mass="23044">MINKILTKLRTMSNGFNPRKYLAIEELELESSQNGMIYRLANREDIVQMLAIERDVYEGEVPWTFSHFDHEIVQSNQSFFMVAENEDGKVVAFIGLRLGQGLRINEAHITNIAVSSSVQRQGIASHMIQELVKIASHLGKEELTLEARRDNTLAQGLYRKQGFETKKILPSYYDDGGDAVLMGKSLKLAGLSDAPDEKEALDDQA</sequence>
<dbReference type="EMBL" id="BFFO01000001">
    <property type="protein sequence ID" value="GBG96107.1"/>
    <property type="molecule type" value="Genomic_DNA"/>
</dbReference>
<accession>A0A2R5HDF1</accession>
<dbReference type="CDD" id="cd04301">
    <property type="entry name" value="NAT_SF"/>
    <property type="match status" value="1"/>
</dbReference>
<dbReference type="Gene3D" id="3.40.630.30">
    <property type="match status" value="1"/>
</dbReference>
<dbReference type="Pfam" id="PF00583">
    <property type="entry name" value="Acetyltransf_1"/>
    <property type="match status" value="1"/>
</dbReference>